<dbReference type="InterPro" id="IPR029058">
    <property type="entry name" value="AB_hydrolase_fold"/>
</dbReference>
<organism evidence="2 3">
    <name type="scientific">Legionella maioricensis</name>
    <dbReference type="NCBI Taxonomy" id="2896528"/>
    <lineage>
        <taxon>Bacteria</taxon>
        <taxon>Pseudomonadati</taxon>
        <taxon>Pseudomonadota</taxon>
        <taxon>Gammaproteobacteria</taxon>
        <taxon>Legionellales</taxon>
        <taxon>Legionellaceae</taxon>
        <taxon>Legionella</taxon>
    </lineage>
</organism>
<protein>
    <submittedName>
        <fullName evidence="2">Uncharacterized protein</fullName>
    </submittedName>
</protein>
<keyword evidence="3" id="KW-1185">Reference proteome</keyword>
<dbReference type="Proteomes" id="UP001139721">
    <property type="component" value="Unassembled WGS sequence"/>
</dbReference>
<sequence>MMTDTFKGGLDLKFVANSEFESLEHIAPADHAPIIARNALRLLMMGWPSESWTQLLSWPVLKAVFVNRAPQLLKELRFAFQEGFELLFTQLQGKKLNAEQSEQVQLYLSNCLSLLPYSDLTPYESIKIPQNINGEWELVEYHITPIELTPTTGFKSFFIQDVDRVFAYGLEPIQNREAQPHLIFMGTTYPAGQGFLPQIKTDFKGFETLGKSLYKSGIERIKQWLLRQNDNVHVCGVSLGGSLSLLLAIHQGKHLKRVDALNPAGLHDSWNKSRYDKWDELEQKPEVVVQEQANDPVSLLGVWKKDWKIIRITPPEDKKGPNSLCDHFLNYAGFAQTEFTYIDAEKENAQRRTRNFWLYSVGRSIIYYSTIIPYNYLIRPALYFILRHWLAFTLGFLFSAGVSAFIGLSVSGILPLFTLMGTFSALTIMTTMYVLCNFFTASSTEQNEYQLARLHDPTLSRNPSMDIYNPDNQIEVALTYKEINTYYQVMRCLVKQKKFLPDEEQQAESEHCLSKKELLLASQNPENNDKVVYMTKTKAKAIHIRHVLTLINQIGMENKQELQQTLEQDYRQYSIGKHP</sequence>
<evidence type="ECO:0000256" key="1">
    <source>
        <dbReference type="SAM" id="Phobius"/>
    </source>
</evidence>
<dbReference type="EMBL" id="JAJKBJ010000001">
    <property type="protein sequence ID" value="MCL9682690.1"/>
    <property type="molecule type" value="Genomic_DNA"/>
</dbReference>
<feature type="transmembrane region" description="Helical" evidence="1">
    <location>
        <begin position="389"/>
        <end position="410"/>
    </location>
</feature>
<dbReference type="Gene3D" id="3.40.50.1820">
    <property type="entry name" value="alpha/beta hydrolase"/>
    <property type="match status" value="1"/>
</dbReference>
<comment type="caution">
    <text evidence="2">The sequence shown here is derived from an EMBL/GenBank/DDBJ whole genome shotgun (WGS) entry which is preliminary data.</text>
</comment>
<reference evidence="2" key="1">
    <citation type="submission" date="2021-11" db="EMBL/GenBank/DDBJ databases">
        <title>Legionella maioricencis sp. nov., a new species isolated from hot water samples in Mallorca.</title>
        <authorList>
            <person name="Crespi S."/>
            <person name="Drasar V."/>
            <person name="Salva-Serra F."/>
            <person name="Jaen-Luchoro D."/>
            <person name="Pineiro-Iglesias B."/>
            <person name="Aliaga F."/>
            <person name="Fernandez-Juarez V."/>
            <person name="Coll G."/>
            <person name="Moore E.R.B."/>
            <person name="Bennasar-Figueras A."/>
        </authorList>
    </citation>
    <scope>NUCLEOTIDE SEQUENCE</scope>
    <source>
        <strain evidence="2">HCPI-6</strain>
    </source>
</reference>
<keyword evidence="1" id="KW-1133">Transmembrane helix</keyword>
<feature type="transmembrane region" description="Helical" evidence="1">
    <location>
        <begin position="416"/>
        <end position="436"/>
    </location>
</feature>
<evidence type="ECO:0000313" key="3">
    <source>
        <dbReference type="Proteomes" id="UP001139721"/>
    </source>
</evidence>
<accession>A0A9X2CXL8</accession>
<dbReference type="AlphaFoldDB" id="A0A9X2CXL8"/>
<dbReference type="SUPFAM" id="SSF53474">
    <property type="entry name" value="alpha/beta-Hydrolases"/>
    <property type="match status" value="1"/>
</dbReference>
<evidence type="ECO:0000313" key="2">
    <source>
        <dbReference type="EMBL" id="MCL9682690.1"/>
    </source>
</evidence>
<keyword evidence="1" id="KW-0472">Membrane</keyword>
<proteinExistence type="predicted"/>
<gene>
    <name evidence="2" type="ORF">LOX96_01135</name>
</gene>
<name>A0A9X2CXL8_9GAMM</name>
<feature type="transmembrane region" description="Helical" evidence="1">
    <location>
        <begin position="356"/>
        <end position="377"/>
    </location>
</feature>
<keyword evidence="1" id="KW-0812">Transmembrane</keyword>